<protein>
    <submittedName>
        <fullName evidence="6">AcrR family transcriptional regulator</fullName>
    </submittedName>
</protein>
<evidence type="ECO:0000259" key="5">
    <source>
        <dbReference type="PROSITE" id="PS50977"/>
    </source>
</evidence>
<dbReference type="Gene3D" id="1.10.357.10">
    <property type="entry name" value="Tetracycline Repressor, domain 2"/>
    <property type="match status" value="1"/>
</dbReference>
<dbReference type="InterPro" id="IPR009057">
    <property type="entry name" value="Homeodomain-like_sf"/>
</dbReference>
<keyword evidence="3" id="KW-0804">Transcription</keyword>
<proteinExistence type="predicted"/>
<dbReference type="GO" id="GO:0003700">
    <property type="term" value="F:DNA-binding transcription factor activity"/>
    <property type="evidence" value="ECO:0007669"/>
    <property type="project" value="TreeGrafter"/>
</dbReference>
<dbReference type="EMBL" id="QUNO01000004">
    <property type="protein sequence ID" value="REH50275.1"/>
    <property type="molecule type" value="Genomic_DNA"/>
</dbReference>
<dbReference type="PANTHER" id="PTHR30055:SF234">
    <property type="entry name" value="HTH-TYPE TRANSCRIPTIONAL REGULATOR BETI"/>
    <property type="match status" value="1"/>
</dbReference>
<dbReference type="SUPFAM" id="SSF48498">
    <property type="entry name" value="Tetracyclin repressor-like, C-terminal domain"/>
    <property type="match status" value="1"/>
</dbReference>
<organism evidence="6 7">
    <name type="scientific">Kutzneria buriramensis</name>
    <dbReference type="NCBI Taxonomy" id="1045776"/>
    <lineage>
        <taxon>Bacteria</taxon>
        <taxon>Bacillati</taxon>
        <taxon>Actinomycetota</taxon>
        <taxon>Actinomycetes</taxon>
        <taxon>Pseudonocardiales</taxon>
        <taxon>Pseudonocardiaceae</taxon>
        <taxon>Kutzneria</taxon>
    </lineage>
</organism>
<keyword evidence="7" id="KW-1185">Reference proteome</keyword>
<dbReference type="PRINTS" id="PR00455">
    <property type="entry name" value="HTHTETR"/>
</dbReference>
<gene>
    <name evidence="6" type="ORF">BCF44_104551</name>
</gene>
<evidence type="ECO:0000256" key="3">
    <source>
        <dbReference type="ARBA" id="ARBA00023163"/>
    </source>
</evidence>
<evidence type="ECO:0000256" key="4">
    <source>
        <dbReference type="PROSITE-ProRule" id="PRU00335"/>
    </source>
</evidence>
<dbReference type="RefSeq" id="WP_116174773.1">
    <property type="nucleotide sequence ID" value="NZ_CP144375.1"/>
</dbReference>
<feature type="domain" description="HTH tetR-type" evidence="5">
    <location>
        <begin position="1"/>
        <end position="61"/>
    </location>
</feature>
<evidence type="ECO:0000256" key="1">
    <source>
        <dbReference type="ARBA" id="ARBA00023015"/>
    </source>
</evidence>
<dbReference type="InterPro" id="IPR050109">
    <property type="entry name" value="HTH-type_TetR-like_transc_reg"/>
</dbReference>
<name>A0A3E0HWF3_9PSEU</name>
<dbReference type="OrthoDB" id="3472897at2"/>
<dbReference type="PROSITE" id="PS50977">
    <property type="entry name" value="HTH_TETR_2"/>
    <property type="match status" value="1"/>
</dbReference>
<dbReference type="Proteomes" id="UP000256269">
    <property type="component" value="Unassembled WGS sequence"/>
</dbReference>
<accession>A0A3E0HWF3</accession>
<keyword evidence="1" id="KW-0805">Transcription regulation</keyword>
<evidence type="ECO:0000313" key="6">
    <source>
        <dbReference type="EMBL" id="REH50275.1"/>
    </source>
</evidence>
<comment type="caution">
    <text evidence="6">The sequence shown here is derived from an EMBL/GenBank/DDBJ whole genome shotgun (WGS) entry which is preliminary data.</text>
</comment>
<feature type="DNA-binding region" description="H-T-H motif" evidence="4">
    <location>
        <begin position="24"/>
        <end position="43"/>
    </location>
</feature>
<dbReference type="GO" id="GO:0000976">
    <property type="term" value="F:transcription cis-regulatory region binding"/>
    <property type="evidence" value="ECO:0007669"/>
    <property type="project" value="TreeGrafter"/>
</dbReference>
<sequence length="193" mass="20579">MSTRDRMVDAAAEVMRARGLAHATTKEIARAAGFSEAALYKHFRDKTELFLAVLAERTPGELTVLLAGLRSRAGTDTVRQHLTDIARAALAFYGHTFPMAASLFAEPSLFAAHRAALRAQDAGPHRVRDAVADYLAAEQNLGRVPASANVRAASALLIGACFQQAFLGHFVEDIEDADSFAESLADTVIAGIG</sequence>
<evidence type="ECO:0000313" key="7">
    <source>
        <dbReference type="Proteomes" id="UP000256269"/>
    </source>
</evidence>
<dbReference type="SUPFAM" id="SSF46689">
    <property type="entry name" value="Homeodomain-like"/>
    <property type="match status" value="1"/>
</dbReference>
<evidence type="ECO:0000256" key="2">
    <source>
        <dbReference type="ARBA" id="ARBA00023125"/>
    </source>
</evidence>
<dbReference type="Pfam" id="PF00440">
    <property type="entry name" value="TetR_N"/>
    <property type="match status" value="1"/>
</dbReference>
<dbReference type="InterPro" id="IPR036271">
    <property type="entry name" value="Tet_transcr_reg_TetR-rel_C_sf"/>
</dbReference>
<dbReference type="PANTHER" id="PTHR30055">
    <property type="entry name" value="HTH-TYPE TRANSCRIPTIONAL REGULATOR RUTR"/>
    <property type="match status" value="1"/>
</dbReference>
<dbReference type="InterPro" id="IPR001647">
    <property type="entry name" value="HTH_TetR"/>
</dbReference>
<reference evidence="6 7" key="1">
    <citation type="submission" date="2018-08" db="EMBL/GenBank/DDBJ databases">
        <title>Genomic Encyclopedia of Archaeal and Bacterial Type Strains, Phase II (KMG-II): from individual species to whole genera.</title>
        <authorList>
            <person name="Goeker M."/>
        </authorList>
    </citation>
    <scope>NUCLEOTIDE SEQUENCE [LARGE SCALE GENOMIC DNA]</scope>
    <source>
        <strain evidence="6 7">DSM 45791</strain>
    </source>
</reference>
<keyword evidence="2 4" id="KW-0238">DNA-binding</keyword>
<dbReference type="AlphaFoldDB" id="A0A3E0HWF3"/>